<keyword evidence="6" id="KW-1185">Reference proteome</keyword>
<comment type="similarity">
    <text evidence="2">Belongs to the importin beta family.</text>
</comment>
<reference evidence="5" key="1">
    <citation type="submission" date="2016-03" db="EMBL/GenBank/DDBJ databases">
        <title>Draft genome sequence of Rosellinia necatrix.</title>
        <authorList>
            <person name="Kanematsu S."/>
        </authorList>
    </citation>
    <scope>NUCLEOTIDE SEQUENCE [LARGE SCALE GENOMIC DNA]</scope>
    <source>
        <strain evidence="5">W97</strain>
    </source>
</reference>
<dbReference type="OMA" id="CLASIGK"/>
<dbReference type="Pfam" id="PF18806">
    <property type="entry name" value="Importin_rep_3"/>
    <property type="match status" value="1"/>
</dbReference>
<dbReference type="InterPro" id="IPR016024">
    <property type="entry name" value="ARM-type_fold"/>
</dbReference>
<dbReference type="PANTHER" id="PTHR12363">
    <property type="entry name" value="TRANSPORTIN 3 AND IMPORTIN 13"/>
    <property type="match status" value="1"/>
</dbReference>
<dbReference type="GO" id="GO:0006606">
    <property type="term" value="P:protein import into nucleus"/>
    <property type="evidence" value="ECO:0007669"/>
    <property type="project" value="TreeGrafter"/>
</dbReference>
<keyword evidence="4" id="KW-0539">Nucleus</keyword>
<evidence type="ECO:0000256" key="2">
    <source>
        <dbReference type="ARBA" id="ARBA00007991"/>
    </source>
</evidence>
<dbReference type="STRING" id="77044.A0A1W2TEN3"/>
<name>A0A1W2TEN3_ROSNE</name>
<dbReference type="EMBL" id="DF977464">
    <property type="protein sequence ID" value="GAP86497.1"/>
    <property type="molecule type" value="Genomic_DNA"/>
</dbReference>
<dbReference type="Proteomes" id="UP000054516">
    <property type="component" value="Unassembled WGS sequence"/>
</dbReference>
<protein>
    <submittedName>
        <fullName evidence="5">Putative ARM repeat-containing protein</fullName>
    </submittedName>
</protein>
<keyword evidence="3" id="KW-0813">Transport</keyword>
<organism evidence="5">
    <name type="scientific">Rosellinia necatrix</name>
    <name type="common">White root-rot fungus</name>
    <dbReference type="NCBI Taxonomy" id="77044"/>
    <lineage>
        <taxon>Eukaryota</taxon>
        <taxon>Fungi</taxon>
        <taxon>Dikarya</taxon>
        <taxon>Ascomycota</taxon>
        <taxon>Pezizomycotina</taxon>
        <taxon>Sordariomycetes</taxon>
        <taxon>Xylariomycetidae</taxon>
        <taxon>Xylariales</taxon>
        <taxon>Xylariaceae</taxon>
        <taxon>Rosellinia</taxon>
    </lineage>
</organism>
<evidence type="ECO:0000313" key="6">
    <source>
        <dbReference type="Proteomes" id="UP000054516"/>
    </source>
</evidence>
<dbReference type="OrthoDB" id="2016913at2759"/>
<dbReference type="AlphaFoldDB" id="A0A1W2TEN3"/>
<dbReference type="SUPFAM" id="SSF48371">
    <property type="entry name" value="ARM repeat"/>
    <property type="match status" value="1"/>
</dbReference>
<dbReference type="Gene3D" id="1.25.10.10">
    <property type="entry name" value="Leucine-rich Repeat Variant"/>
    <property type="match status" value="1"/>
</dbReference>
<evidence type="ECO:0000256" key="3">
    <source>
        <dbReference type="ARBA" id="ARBA00022448"/>
    </source>
</evidence>
<dbReference type="InterPro" id="IPR011989">
    <property type="entry name" value="ARM-like"/>
</dbReference>
<dbReference type="GO" id="GO:0005634">
    <property type="term" value="C:nucleus"/>
    <property type="evidence" value="ECO:0007669"/>
    <property type="project" value="UniProtKB-SubCell"/>
</dbReference>
<sequence length="1008" mass="112285">MENNIPVPTTLPEVEHLINELYKPNPPETISQIQEAIQRLQKSPQGWQLAQSLLARPGDNIKFIGALTIIVKLNTERLTDDDALSVLQSLITWLVNSLSDGSGPIVVRKLCSALVAYYIHYSHTWSKCIRHLLYSLDRNAAIPIEEARDSVPLEQIFRELDSQKFLAASWFAAALAEETEKVDTKAVKYIGLHERVLDNANDVAALMASALMPTNGVPNIHCQREAINCLQAWFLYAQRTPKQPLIQMLQALVPPMINCLLVEELYESTVELLTDTLSNWQQFFTRHHIDSLYVLFESQWARQRYGDLIGGDFDFDAVQFGLFMLAFGDAQMVEMMDTSDTRAQGFLAGLAGLLTAQGHPAAEDKIFVPALEFWSAFVENLVDTVYSESTDDSRPWDKTPLSQVMQVVSYSWQKIQFPPLDTYNSWDSADKAGFGDARKDVADFLQAVYTISGLPLISLFVDLILTALATSSWAELEAACFCLGALSDCVSEGNSYDDALTKVFGSSLFDLLRQGQIVIPVRARQTCLYLIERYSEYFVRHEEYLPAALNLLFSAVGDRHLTLPSSKSIFTLCSSCRRLLTSEIDAFLEQYSALRNNRDLDSLAEERVIGAIAAILQSLPGEEHKINTAQRLLTLVGIDVNACLQLRSAQDSTLVDHNDPMVFRAFDISQRPTSPVLAHEVALQLAIRALRCLCSVARGLQAPVDLDSDDEPPQDIVSQDLERIHRDIIGILVQLKNLFSNNAEVVDAICTILRAGFSETDPGPFVFPPQMVIELIVSNWQSRIATVVNTASTFASSLNSGRFKQHAVPTLRTLLPWVFNLLHQLPGPEADPELSQYGIEFSQRVLSRRPEVLISQGSNVLEFLFTFAMKLIDGNEPLPKAAAADFWTTFVTAKSDDPNAQIVLNDAMSHFGPRLSQSLMQNIGGRAARSDLDKLSDPLKKLIVQHVHASKWLEAALNDPSFPSDKVSPQEKALFVKKLVSLRGGRTTNQVVRDFWLACRGSNFAYAS</sequence>
<evidence type="ECO:0000256" key="4">
    <source>
        <dbReference type="ARBA" id="ARBA00023242"/>
    </source>
</evidence>
<comment type="subcellular location">
    <subcellularLocation>
        <location evidence="1">Nucleus</location>
    </subcellularLocation>
</comment>
<dbReference type="GO" id="GO:0005737">
    <property type="term" value="C:cytoplasm"/>
    <property type="evidence" value="ECO:0007669"/>
    <property type="project" value="TreeGrafter"/>
</dbReference>
<dbReference type="InterPro" id="IPR051345">
    <property type="entry name" value="Importin_beta-like_NTR"/>
</dbReference>
<gene>
    <name evidence="5" type="ORF">SAMD00023353_1900800</name>
</gene>
<proteinExistence type="inferred from homology"/>
<dbReference type="InterPro" id="IPR040520">
    <property type="entry name" value="Importin_rep_3"/>
</dbReference>
<evidence type="ECO:0000313" key="5">
    <source>
        <dbReference type="EMBL" id="GAP86497.1"/>
    </source>
</evidence>
<accession>A0A1W2TEN3</accession>
<dbReference type="PANTHER" id="PTHR12363:SF33">
    <property type="entry name" value="IMPORTIN-13"/>
    <property type="match status" value="1"/>
</dbReference>
<evidence type="ECO:0000256" key="1">
    <source>
        <dbReference type="ARBA" id="ARBA00004123"/>
    </source>
</evidence>